<keyword evidence="4" id="KW-0808">Transferase</keyword>
<feature type="coiled-coil region" evidence="9">
    <location>
        <begin position="169"/>
        <end position="196"/>
    </location>
</feature>
<keyword evidence="15" id="KW-1185">Reference proteome</keyword>
<evidence type="ECO:0000313" key="15">
    <source>
        <dbReference type="Proteomes" id="UP000305233"/>
    </source>
</evidence>
<accession>A0A4S5E490</accession>
<dbReference type="EMBL" id="SSWH01000007">
    <property type="protein sequence ID" value="THJ66276.1"/>
    <property type="molecule type" value="Genomic_DNA"/>
</dbReference>
<dbReference type="PANTHER" id="PTHR24421:SF10">
    <property type="entry name" value="NITRATE_NITRITE SENSOR PROTEIN NARQ"/>
    <property type="match status" value="1"/>
</dbReference>
<sequence length="405" mass="43383">MDLHLRLARWLRAHPGTIDACLAVGLFLLLVLPFGLPLSNMGFEGYWQLVIVSLALVLPLAWRRSQVLLSAGIVAGICVLQLLIGVQPVPGQLAILVTVYTLAAHGPRWASLGALILAMTGTAVGIVQYGDLFGLGARSSVLSALPQFLLVLFLVEALVLLAWTLGDLARSRRMTLQALEDRARRLEVERQQERDLAAADERSHIAREMHDVVAHSLSVIITQADGARYASAHAPELAVQTLATIADTGRSSLQEMRRLLGVLRGDERSSTRPVPTLDDIDALVQSVRRAGVRVSCRRIGTPLRPLPLGAELTAYRVVQESLTNVLKHAGENSTTEVSLDYGGRGLTVAVDDDGRGAAPLPGTAGAGQGITGMSERVRLYDGVVTAAPRVGGGYRVEAFIPYTPT</sequence>
<evidence type="ECO:0000256" key="3">
    <source>
        <dbReference type="ARBA" id="ARBA00022553"/>
    </source>
</evidence>
<keyword evidence="8" id="KW-0902">Two-component regulatory system</keyword>
<keyword evidence="5" id="KW-0547">Nucleotide-binding</keyword>
<dbReference type="CDD" id="cd16917">
    <property type="entry name" value="HATPase_UhpB-NarQ-NarX-like"/>
    <property type="match status" value="1"/>
</dbReference>
<dbReference type="InterPro" id="IPR003594">
    <property type="entry name" value="HATPase_dom"/>
</dbReference>
<comment type="catalytic activity">
    <reaction evidence="1">
        <text>ATP + protein L-histidine = ADP + protein N-phospho-L-histidine.</text>
        <dbReference type="EC" id="2.7.13.3"/>
    </reaction>
</comment>
<evidence type="ECO:0000256" key="1">
    <source>
        <dbReference type="ARBA" id="ARBA00000085"/>
    </source>
</evidence>
<evidence type="ECO:0000259" key="11">
    <source>
        <dbReference type="Pfam" id="PF02518"/>
    </source>
</evidence>
<dbReference type="AlphaFoldDB" id="A0A4S5E490"/>
<evidence type="ECO:0000256" key="9">
    <source>
        <dbReference type="SAM" id="Coils"/>
    </source>
</evidence>
<keyword evidence="7" id="KW-0067">ATP-binding</keyword>
<feature type="transmembrane region" description="Helical" evidence="10">
    <location>
        <begin position="20"/>
        <end position="39"/>
    </location>
</feature>
<feature type="domain" description="Histidine kinase/HSP90-like ATPase" evidence="11">
    <location>
        <begin position="311"/>
        <end position="403"/>
    </location>
</feature>
<dbReference type="InterPro" id="IPR036890">
    <property type="entry name" value="HATPase_C_sf"/>
</dbReference>
<dbReference type="InterPro" id="IPR011712">
    <property type="entry name" value="Sig_transdc_His_kin_sub3_dim/P"/>
</dbReference>
<dbReference type="OrthoDB" id="227596at2"/>
<keyword evidence="10" id="KW-0812">Transmembrane</keyword>
<dbReference type="SUPFAM" id="SSF55874">
    <property type="entry name" value="ATPase domain of HSP90 chaperone/DNA topoisomerase II/histidine kinase"/>
    <property type="match status" value="1"/>
</dbReference>
<keyword evidence="10" id="KW-1133">Transmembrane helix</keyword>
<evidence type="ECO:0000256" key="6">
    <source>
        <dbReference type="ARBA" id="ARBA00022777"/>
    </source>
</evidence>
<evidence type="ECO:0000313" key="14">
    <source>
        <dbReference type="EMBL" id="THJ66276.1"/>
    </source>
</evidence>
<proteinExistence type="predicted"/>
<dbReference type="InterPro" id="IPR050482">
    <property type="entry name" value="Sensor_HK_TwoCompSys"/>
</dbReference>
<feature type="domain" description="Signal transduction histidine kinase subgroup 3 dimerisation and phosphoacceptor" evidence="12">
    <location>
        <begin position="201"/>
        <end position="266"/>
    </location>
</feature>
<dbReference type="GO" id="GO:0046983">
    <property type="term" value="F:protein dimerization activity"/>
    <property type="evidence" value="ECO:0007669"/>
    <property type="project" value="InterPro"/>
</dbReference>
<protein>
    <recommendedName>
        <fullName evidence="2">histidine kinase</fullName>
        <ecNumber evidence="2">2.7.13.3</ecNumber>
    </recommendedName>
</protein>
<dbReference type="PANTHER" id="PTHR24421">
    <property type="entry name" value="NITRATE/NITRITE SENSOR PROTEIN NARX-RELATED"/>
    <property type="match status" value="1"/>
</dbReference>
<evidence type="ECO:0000256" key="2">
    <source>
        <dbReference type="ARBA" id="ARBA00012438"/>
    </source>
</evidence>
<gene>
    <name evidence="14" type="ORF">E8P82_09805</name>
</gene>
<dbReference type="Pfam" id="PF07730">
    <property type="entry name" value="HisKA_3"/>
    <property type="match status" value="1"/>
</dbReference>
<dbReference type="Pfam" id="PF23539">
    <property type="entry name" value="DUF7134"/>
    <property type="match status" value="1"/>
</dbReference>
<feature type="transmembrane region" description="Helical" evidence="10">
    <location>
        <begin position="45"/>
        <end position="62"/>
    </location>
</feature>
<dbReference type="Proteomes" id="UP000305233">
    <property type="component" value="Unassembled WGS sequence"/>
</dbReference>
<evidence type="ECO:0000256" key="8">
    <source>
        <dbReference type="ARBA" id="ARBA00023012"/>
    </source>
</evidence>
<evidence type="ECO:0000256" key="5">
    <source>
        <dbReference type="ARBA" id="ARBA00022741"/>
    </source>
</evidence>
<feature type="domain" description="DUF7134" evidence="13">
    <location>
        <begin position="7"/>
        <end position="173"/>
    </location>
</feature>
<dbReference type="RefSeq" id="WP_136454477.1">
    <property type="nucleotide sequence ID" value="NZ_SSWH01000007.1"/>
</dbReference>
<evidence type="ECO:0000259" key="12">
    <source>
        <dbReference type="Pfam" id="PF07730"/>
    </source>
</evidence>
<reference evidence="14 15" key="1">
    <citation type="submission" date="2019-04" db="EMBL/GenBank/DDBJ databases">
        <authorList>
            <person name="Liu Q."/>
            <person name="Xin Y.-H."/>
        </authorList>
    </citation>
    <scope>NUCLEOTIDE SEQUENCE [LARGE SCALE GENOMIC DNA]</scope>
    <source>
        <strain evidence="14 15">AM23</strain>
    </source>
</reference>
<keyword evidence="9" id="KW-0175">Coiled coil</keyword>
<organism evidence="14 15">
    <name type="scientific">Arthrobacter echini</name>
    <dbReference type="NCBI Taxonomy" id="1529066"/>
    <lineage>
        <taxon>Bacteria</taxon>
        <taxon>Bacillati</taxon>
        <taxon>Actinomycetota</taxon>
        <taxon>Actinomycetes</taxon>
        <taxon>Micrococcales</taxon>
        <taxon>Micrococcaceae</taxon>
        <taxon>Arthrobacter</taxon>
    </lineage>
</organism>
<evidence type="ECO:0000259" key="13">
    <source>
        <dbReference type="Pfam" id="PF23539"/>
    </source>
</evidence>
<dbReference type="EC" id="2.7.13.3" evidence="2"/>
<evidence type="ECO:0000256" key="4">
    <source>
        <dbReference type="ARBA" id="ARBA00022679"/>
    </source>
</evidence>
<evidence type="ECO:0000256" key="7">
    <source>
        <dbReference type="ARBA" id="ARBA00022840"/>
    </source>
</evidence>
<comment type="caution">
    <text evidence="14">The sequence shown here is derived from an EMBL/GenBank/DDBJ whole genome shotgun (WGS) entry which is preliminary data.</text>
</comment>
<dbReference type="GO" id="GO:0000155">
    <property type="term" value="F:phosphorelay sensor kinase activity"/>
    <property type="evidence" value="ECO:0007669"/>
    <property type="project" value="InterPro"/>
</dbReference>
<keyword evidence="6 14" id="KW-0418">Kinase</keyword>
<evidence type="ECO:0000256" key="10">
    <source>
        <dbReference type="SAM" id="Phobius"/>
    </source>
</evidence>
<feature type="transmembrane region" description="Helical" evidence="10">
    <location>
        <begin position="67"/>
        <end position="89"/>
    </location>
</feature>
<feature type="transmembrane region" description="Helical" evidence="10">
    <location>
        <begin position="141"/>
        <end position="165"/>
    </location>
</feature>
<dbReference type="InterPro" id="IPR055558">
    <property type="entry name" value="DUF7134"/>
</dbReference>
<dbReference type="Gene3D" id="3.30.565.10">
    <property type="entry name" value="Histidine kinase-like ATPase, C-terminal domain"/>
    <property type="match status" value="1"/>
</dbReference>
<feature type="transmembrane region" description="Helical" evidence="10">
    <location>
        <begin position="109"/>
        <end position="129"/>
    </location>
</feature>
<keyword evidence="3" id="KW-0597">Phosphoprotein</keyword>
<dbReference type="Gene3D" id="1.20.5.1930">
    <property type="match status" value="1"/>
</dbReference>
<dbReference type="GO" id="GO:0005524">
    <property type="term" value="F:ATP binding"/>
    <property type="evidence" value="ECO:0007669"/>
    <property type="project" value="UniProtKB-KW"/>
</dbReference>
<name>A0A4S5E490_9MICC</name>
<keyword evidence="10" id="KW-0472">Membrane</keyword>
<dbReference type="GO" id="GO:0016020">
    <property type="term" value="C:membrane"/>
    <property type="evidence" value="ECO:0007669"/>
    <property type="project" value="InterPro"/>
</dbReference>
<dbReference type="Pfam" id="PF02518">
    <property type="entry name" value="HATPase_c"/>
    <property type="match status" value="1"/>
</dbReference>